<organism evidence="1 2">
    <name type="scientific">Parachaetomium inaequale</name>
    <dbReference type="NCBI Taxonomy" id="2588326"/>
    <lineage>
        <taxon>Eukaryota</taxon>
        <taxon>Fungi</taxon>
        <taxon>Dikarya</taxon>
        <taxon>Ascomycota</taxon>
        <taxon>Pezizomycotina</taxon>
        <taxon>Sordariomycetes</taxon>
        <taxon>Sordariomycetidae</taxon>
        <taxon>Sordariales</taxon>
        <taxon>Chaetomiaceae</taxon>
        <taxon>Parachaetomium</taxon>
    </lineage>
</organism>
<evidence type="ECO:0000313" key="2">
    <source>
        <dbReference type="Proteomes" id="UP001303115"/>
    </source>
</evidence>
<dbReference type="PANTHER" id="PTHR13271">
    <property type="entry name" value="UNCHARACTERIZED PUTATIVE METHYLTRANSFERASE"/>
    <property type="match status" value="1"/>
</dbReference>
<protein>
    <recommendedName>
        <fullName evidence="3">SET domain-containing protein</fullName>
    </recommendedName>
</protein>
<dbReference type="EMBL" id="MU854469">
    <property type="protein sequence ID" value="KAK4034700.1"/>
    <property type="molecule type" value="Genomic_DNA"/>
</dbReference>
<comment type="caution">
    <text evidence="1">The sequence shown here is derived from an EMBL/GenBank/DDBJ whole genome shotgun (WGS) entry which is preliminary data.</text>
</comment>
<dbReference type="PANTHER" id="PTHR13271:SF146">
    <property type="entry name" value="SET DOMAIN-CONTAINING PROTEIN"/>
    <property type="match status" value="1"/>
</dbReference>
<dbReference type="InterPro" id="IPR050600">
    <property type="entry name" value="SETD3_SETD6_MTase"/>
</dbReference>
<reference evidence="2" key="1">
    <citation type="journal article" date="2023" name="Mol. Phylogenet. Evol.">
        <title>Genome-scale phylogeny and comparative genomics of the fungal order Sordariales.</title>
        <authorList>
            <person name="Hensen N."/>
            <person name="Bonometti L."/>
            <person name="Westerberg I."/>
            <person name="Brannstrom I.O."/>
            <person name="Guillou S."/>
            <person name="Cros-Aarteil S."/>
            <person name="Calhoun S."/>
            <person name="Haridas S."/>
            <person name="Kuo A."/>
            <person name="Mondo S."/>
            <person name="Pangilinan J."/>
            <person name="Riley R."/>
            <person name="LaButti K."/>
            <person name="Andreopoulos B."/>
            <person name="Lipzen A."/>
            <person name="Chen C."/>
            <person name="Yan M."/>
            <person name="Daum C."/>
            <person name="Ng V."/>
            <person name="Clum A."/>
            <person name="Steindorff A."/>
            <person name="Ohm R.A."/>
            <person name="Martin F."/>
            <person name="Silar P."/>
            <person name="Natvig D.O."/>
            <person name="Lalanne C."/>
            <person name="Gautier V."/>
            <person name="Ament-Velasquez S.L."/>
            <person name="Kruys A."/>
            <person name="Hutchinson M.I."/>
            <person name="Powell A.J."/>
            <person name="Barry K."/>
            <person name="Miller A.N."/>
            <person name="Grigoriev I.V."/>
            <person name="Debuchy R."/>
            <person name="Gladieux P."/>
            <person name="Hiltunen Thoren M."/>
            <person name="Johannesson H."/>
        </authorList>
    </citation>
    <scope>NUCLEOTIDE SEQUENCE [LARGE SCALE GENOMIC DNA]</scope>
    <source>
        <strain evidence="2">CBS 284.82</strain>
    </source>
</reference>
<dbReference type="Proteomes" id="UP001303115">
    <property type="component" value="Unassembled WGS sequence"/>
</dbReference>
<gene>
    <name evidence="1" type="ORF">C8A01DRAFT_38859</name>
</gene>
<dbReference type="GO" id="GO:0016279">
    <property type="term" value="F:protein-lysine N-methyltransferase activity"/>
    <property type="evidence" value="ECO:0007669"/>
    <property type="project" value="InterPro"/>
</dbReference>
<dbReference type="AlphaFoldDB" id="A0AAN6PC18"/>
<keyword evidence="2" id="KW-1185">Reference proteome</keyword>
<proteinExistence type="predicted"/>
<dbReference type="CDD" id="cd19180">
    <property type="entry name" value="SET_SpSET10-like"/>
    <property type="match status" value="1"/>
</dbReference>
<dbReference type="InterPro" id="IPR046341">
    <property type="entry name" value="SET_dom_sf"/>
</dbReference>
<dbReference type="SUPFAM" id="SSF82199">
    <property type="entry name" value="SET domain"/>
    <property type="match status" value="1"/>
</dbReference>
<dbReference type="Gene3D" id="3.90.1410.10">
    <property type="entry name" value="set domain protein methyltransferase, domain 1"/>
    <property type="match status" value="1"/>
</dbReference>
<dbReference type="GO" id="GO:0005634">
    <property type="term" value="C:nucleus"/>
    <property type="evidence" value="ECO:0007669"/>
    <property type="project" value="TreeGrafter"/>
</dbReference>
<name>A0AAN6PC18_9PEZI</name>
<dbReference type="InterPro" id="IPR044432">
    <property type="entry name" value="Set10/Efm1_SET"/>
</dbReference>
<evidence type="ECO:0008006" key="3">
    <source>
        <dbReference type="Google" id="ProtNLM"/>
    </source>
</evidence>
<sequence>MNERDKARFDTLLAWSRQHGAELHPSLEIYHDDISKYSLRVKPSAEGLQPGFGAVSCPAATTLSYLNALVDGPIDPSSPSPQQTGAFPPRFTQSVPPHVLGRFFLIKEYLKAEDSFWWPYLATLPSPEQVSAWALPAFWPDDDIAYLEGTNAHVAIDEIQANVKREFKQARKLLKEEDFPDVATYTQLLYKWAFTIFTSRSFRPSLILSDTTKQHLTPLLPDDVQLDDFSILQPLLDIANHSMTARYAWDTTTTTPSACRLICRDPYQPGEQVYNNYGLKTNSELLLGYGFLLPETEGLHNDYVHVRKRQQQDVSGNEDEPKTFLISLRPVAHDSSLVGRSRVSSRGPASRLALLPCFAHFEPALVEDLAGAVANTPELRRALERCGVDGAGRGQGAEVGELVERVRGALGGKVQYDYERLMEVEEGLPPPGNRNQVLATEYRAQCAKVLVAAMESLMGEEGGP</sequence>
<accession>A0AAN6PC18</accession>
<evidence type="ECO:0000313" key="1">
    <source>
        <dbReference type="EMBL" id="KAK4034700.1"/>
    </source>
</evidence>